<accession>A0AAV4QFC0</accession>
<name>A0AAV4QFC0_9ARAC</name>
<protein>
    <submittedName>
        <fullName evidence="1">Uncharacterized protein</fullName>
    </submittedName>
</protein>
<gene>
    <name evidence="1" type="primary">AVEN_172117_1</name>
    <name evidence="1" type="ORF">CDAR_123201</name>
</gene>
<dbReference type="EMBL" id="BPLQ01004275">
    <property type="protein sequence ID" value="GIY06932.1"/>
    <property type="molecule type" value="Genomic_DNA"/>
</dbReference>
<comment type="caution">
    <text evidence="1">The sequence shown here is derived from an EMBL/GenBank/DDBJ whole genome shotgun (WGS) entry which is preliminary data.</text>
</comment>
<reference evidence="1 2" key="1">
    <citation type="submission" date="2021-06" db="EMBL/GenBank/DDBJ databases">
        <title>Caerostris darwini draft genome.</title>
        <authorList>
            <person name="Kono N."/>
            <person name="Arakawa K."/>
        </authorList>
    </citation>
    <scope>NUCLEOTIDE SEQUENCE [LARGE SCALE GENOMIC DNA]</scope>
</reference>
<dbReference type="Proteomes" id="UP001054837">
    <property type="component" value="Unassembled WGS sequence"/>
</dbReference>
<evidence type="ECO:0000313" key="1">
    <source>
        <dbReference type="EMBL" id="GIY06932.1"/>
    </source>
</evidence>
<sequence length="162" mass="18685">MMWEALVNKNMGDCILWLATPCPCPYSVAYNDIKRKINKAIKNYNVTQATGKSWSVLLSNPIPGNLLRQVTTANFRLLTSHDYLQGHLYRIGISPSTDCPLCSEGNFMCFNHPLSCSALRDKHFIVDIFLNRADLYWAARRKILVFTLFMGVRGKKRFMKWF</sequence>
<evidence type="ECO:0000313" key="2">
    <source>
        <dbReference type="Proteomes" id="UP001054837"/>
    </source>
</evidence>
<organism evidence="1 2">
    <name type="scientific">Caerostris darwini</name>
    <dbReference type="NCBI Taxonomy" id="1538125"/>
    <lineage>
        <taxon>Eukaryota</taxon>
        <taxon>Metazoa</taxon>
        <taxon>Ecdysozoa</taxon>
        <taxon>Arthropoda</taxon>
        <taxon>Chelicerata</taxon>
        <taxon>Arachnida</taxon>
        <taxon>Araneae</taxon>
        <taxon>Araneomorphae</taxon>
        <taxon>Entelegynae</taxon>
        <taxon>Araneoidea</taxon>
        <taxon>Araneidae</taxon>
        <taxon>Caerostris</taxon>
    </lineage>
</organism>
<proteinExistence type="predicted"/>
<dbReference type="AlphaFoldDB" id="A0AAV4QFC0"/>
<keyword evidence="2" id="KW-1185">Reference proteome</keyword>